<protein>
    <submittedName>
        <fullName evidence="2">Transaldolase family protein</fullName>
    </submittedName>
</protein>
<accession>A0ABU3KS67</accession>
<dbReference type="Proteomes" id="UP001321700">
    <property type="component" value="Unassembled WGS sequence"/>
</dbReference>
<name>A0ABU3KS67_9BURK</name>
<sequence length="225" mass="23957">MTKIFLDSARVESWALPAGCPPVQGVTTNPSLVFQAGLPVTLATYVGLISAVADHGFAELMVQLPYCQPEQAREWLKVLQPAAQARGIQLTIKLPCAPDWEACIDAVRAEQQDVLLTGLSNAVQLLWAKHKGVQYVAPYVGRLANDGRNVWALMEACVAVQAKGPQLLAASIKTPEVLGQLVAVGAAAVTLPPASLVAWSTDALTQSAIKQFDLDIQSSIKIGQH</sequence>
<dbReference type="PROSITE" id="PS01054">
    <property type="entry name" value="TRANSALDOLASE_1"/>
    <property type="match status" value="1"/>
</dbReference>
<keyword evidence="1" id="KW-0704">Schiff base</keyword>
<dbReference type="Gene3D" id="3.20.20.70">
    <property type="entry name" value="Aldolase class I"/>
    <property type="match status" value="1"/>
</dbReference>
<dbReference type="InterPro" id="IPR001585">
    <property type="entry name" value="TAL/FSA"/>
</dbReference>
<evidence type="ECO:0000256" key="1">
    <source>
        <dbReference type="ARBA" id="ARBA00023270"/>
    </source>
</evidence>
<organism evidence="2 3">
    <name type="scientific">Rhodoferax potami</name>
    <dbReference type="NCBI Taxonomy" id="3068338"/>
    <lineage>
        <taxon>Bacteria</taxon>
        <taxon>Pseudomonadati</taxon>
        <taxon>Pseudomonadota</taxon>
        <taxon>Betaproteobacteria</taxon>
        <taxon>Burkholderiales</taxon>
        <taxon>Comamonadaceae</taxon>
        <taxon>Rhodoferax</taxon>
    </lineage>
</organism>
<dbReference type="RefSeq" id="WP_313875727.1">
    <property type="nucleotide sequence ID" value="NZ_JAVBIK010000001.1"/>
</dbReference>
<reference evidence="2 3" key="1">
    <citation type="submission" date="2023-08" db="EMBL/GenBank/DDBJ databases">
        <title>Rhodoferax potami sp. nov. and Rhodoferax mekongensis sp. nov., isolated from the Mekong River in Thailand.</title>
        <authorList>
            <person name="Kitikhun S."/>
            <person name="Charoenyingcharoen P."/>
            <person name="Siriarchawattana P."/>
            <person name="Likhitrattanapisal S."/>
            <person name="Nilsakha T."/>
            <person name="Chanpet A."/>
            <person name="Rattanawaree P."/>
            <person name="Ingsriswang S."/>
        </authorList>
    </citation>
    <scope>NUCLEOTIDE SEQUENCE [LARGE SCALE GENOMIC DNA]</scope>
    <source>
        <strain evidence="2 3">TBRC 17660</strain>
    </source>
</reference>
<keyword evidence="3" id="KW-1185">Reference proteome</keyword>
<dbReference type="EMBL" id="JAVBIK010000001">
    <property type="protein sequence ID" value="MDT7520094.1"/>
    <property type="molecule type" value="Genomic_DNA"/>
</dbReference>
<dbReference type="Pfam" id="PF00923">
    <property type="entry name" value="TAL_FSA"/>
    <property type="match status" value="1"/>
</dbReference>
<dbReference type="InterPro" id="IPR018225">
    <property type="entry name" value="Transaldolase_AS"/>
</dbReference>
<gene>
    <name evidence="2" type="ORF">RAE19_15500</name>
</gene>
<dbReference type="InterPro" id="IPR013785">
    <property type="entry name" value="Aldolase_TIM"/>
</dbReference>
<proteinExistence type="predicted"/>
<evidence type="ECO:0000313" key="3">
    <source>
        <dbReference type="Proteomes" id="UP001321700"/>
    </source>
</evidence>
<dbReference type="SUPFAM" id="SSF51569">
    <property type="entry name" value="Aldolase"/>
    <property type="match status" value="1"/>
</dbReference>
<comment type="caution">
    <text evidence="2">The sequence shown here is derived from an EMBL/GenBank/DDBJ whole genome shotgun (WGS) entry which is preliminary data.</text>
</comment>
<evidence type="ECO:0000313" key="2">
    <source>
        <dbReference type="EMBL" id="MDT7520094.1"/>
    </source>
</evidence>